<sequence>MIETFYLGIFFKESNMTEKKIAIISSFLSLLIITAYSAFTSYFSNSNIELTIGEIIEFALLNIGTLIIPFVLACLPYLFVRPAAVTGSTLSALLIFTIVAIMSYSIPDPKSAAAIWAIYIFWLLGAAITSLAIAVLKPKFVTVSAMRAFLWSAFFTLLVSFAVGLTISKLL</sequence>
<dbReference type="Proteomes" id="UP000005519">
    <property type="component" value="Unassembled WGS sequence"/>
</dbReference>
<dbReference type="AlphaFoldDB" id="C9PM67"/>
<keyword evidence="1" id="KW-0812">Transmembrane</keyword>
<evidence type="ECO:0000256" key="1">
    <source>
        <dbReference type="SAM" id="Phobius"/>
    </source>
</evidence>
<feature type="transmembrane region" description="Helical" evidence="1">
    <location>
        <begin position="113"/>
        <end position="136"/>
    </location>
</feature>
<evidence type="ECO:0000313" key="2">
    <source>
        <dbReference type="EMBL" id="EEX51287.1"/>
    </source>
</evidence>
<protein>
    <submittedName>
        <fullName evidence="2">Uncharacterized protein</fullName>
    </submittedName>
</protein>
<evidence type="ECO:0000313" key="3">
    <source>
        <dbReference type="Proteomes" id="UP000005519"/>
    </source>
</evidence>
<keyword evidence="3" id="KW-1185">Reference proteome</keyword>
<gene>
    <name evidence="2" type="ORF">HMPREF0621_0091</name>
</gene>
<feature type="transmembrane region" description="Helical" evidence="1">
    <location>
        <begin position="21"/>
        <end position="39"/>
    </location>
</feature>
<feature type="transmembrane region" description="Helical" evidence="1">
    <location>
        <begin position="87"/>
        <end position="107"/>
    </location>
</feature>
<accession>C9PM67</accession>
<proteinExistence type="predicted"/>
<comment type="caution">
    <text evidence="2">The sequence shown here is derived from an EMBL/GenBank/DDBJ whole genome shotgun (WGS) entry which is preliminary data.</text>
</comment>
<reference evidence="2 3" key="1">
    <citation type="submission" date="2009-10" db="EMBL/GenBank/DDBJ databases">
        <authorList>
            <person name="Muzny D."/>
            <person name="Qin X."/>
            <person name="Deng J."/>
            <person name="Jiang H."/>
            <person name="Liu Y."/>
            <person name="Qu J."/>
            <person name="Song X.-Z."/>
            <person name="Zhang L."/>
            <person name="Thornton R."/>
            <person name="Coyle M."/>
            <person name="Francisco L."/>
            <person name="Jackson L."/>
            <person name="Javaid M."/>
            <person name="Korchina V."/>
            <person name="Kovar C."/>
            <person name="Mata R."/>
            <person name="Mathew T."/>
            <person name="Ngo R."/>
            <person name="Nguyen L."/>
            <person name="Nguyen N."/>
            <person name="Okwuonu G."/>
            <person name="Ongeri F."/>
            <person name="Pham C."/>
            <person name="Simmons D."/>
            <person name="Wilczek-Boney K."/>
            <person name="Hale W."/>
            <person name="Jakkamsetti A."/>
            <person name="Pham P."/>
            <person name="Ruth R."/>
            <person name="San Lucas F."/>
            <person name="Warren J."/>
            <person name="Zhang J."/>
            <person name="Zhao Z."/>
            <person name="Zhou C."/>
            <person name="Zhu D."/>
            <person name="Lee S."/>
            <person name="Bess C."/>
            <person name="Blankenburg K."/>
            <person name="Forbes L."/>
            <person name="Fu Q."/>
            <person name="Gubbala S."/>
            <person name="Hirani K."/>
            <person name="Jayaseelan J.C."/>
            <person name="Lara F."/>
            <person name="Munidasa M."/>
            <person name="Palculict T."/>
            <person name="Patil S."/>
            <person name="Pu L.-L."/>
            <person name="Saada N."/>
            <person name="Tang L."/>
            <person name="Weissenberger G."/>
            <person name="Zhu Y."/>
            <person name="Hemphill L."/>
            <person name="Shang Y."/>
            <person name="Youmans B."/>
            <person name="Ayvaz T."/>
            <person name="Ross M."/>
            <person name="Santibanez J."/>
            <person name="Aqrawi P."/>
            <person name="Gross S."/>
            <person name="Joshi V."/>
            <person name="Fowler G."/>
            <person name="Nazareth L."/>
            <person name="Reid J."/>
            <person name="Worley K."/>
            <person name="Petrosino J."/>
            <person name="Highlander S."/>
            <person name="Gibbs R."/>
        </authorList>
    </citation>
    <scope>NUCLEOTIDE SEQUENCE [LARGE SCALE GENOMIC DNA]</scope>
    <source>
        <strain evidence="2 3">ATCC 43325</strain>
    </source>
</reference>
<feature type="transmembrane region" description="Helical" evidence="1">
    <location>
        <begin position="148"/>
        <end position="167"/>
    </location>
</feature>
<dbReference type="STRING" id="667128.HMPREF0621_0091"/>
<feature type="transmembrane region" description="Helical" evidence="1">
    <location>
        <begin position="59"/>
        <end position="80"/>
    </location>
</feature>
<keyword evidence="1" id="KW-1133">Transmembrane helix</keyword>
<organism evidence="2 3">
    <name type="scientific">Pasteurella dagmatis ATCC 43325</name>
    <dbReference type="NCBI Taxonomy" id="667128"/>
    <lineage>
        <taxon>Bacteria</taxon>
        <taxon>Pseudomonadati</taxon>
        <taxon>Pseudomonadota</taxon>
        <taxon>Gammaproteobacteria</taxon>
        <taxon>Pasteurellales</taxon>
        <taxon>Pasteurellaceae</taxon>
        <taxon>Pasteurella</taxon>
    </lineage>
</organism>
<dbReference type="HOGENOM" id="CLU_1561435_0_0_6"/>
<keyword evidence="1" id="KW-0472">Membrane</keyword>
<dbReference type="EMBL" id="ACZR01000001">
    <property type="protein sequence ID" value="EEX51287.1"/>
    <property type="molecule type" value="Genomic_DNA"/>
</dbReference>
<name>C9PM67_9PAST</name>